<keyword evidence="4" id="KW-0547">Nucleotide-binding</keyword>
<comment type="caution">
    <text evidence="11">The sequence shown here is derived from an EMBL/GenBank/DDBJ whole genome shotgun (WGS) entry which is preliminary data.</text>
</comment>
<gene>
    <name evidence="11" type="ORF">V6U78_05755</name>
</gene>
<dbReference type="CDD" id="cd14014">
    <property type="entry name" value="STKc_PknB_like"/>
    <property type="match status" value="1"/>
</dbReference>
<comment type="catalytic activity">
    <reaction evidence="8">
        <text>L-seryl-[protein] + ATP = O-phospho-L-seryl-[protein] + ADP + H(+)</text>
        <dbReference type="Rhea" id="RHEA:17989"/>
        <dbReference type="Rhea" id="RHEA-COMP:9863"/>
        <dbReference type="Rhea" id="RHEA-COMP:11604"/>
        <dbReference type="ChEBI" id="CHEBI:15378"/>
        <dbReference type="ChEBI" id="CHEBI:29999"/>
        <dbReference type="ChEBI" id="CHEBI:30616"/>
        <dbReference type="ChEBI" id="CHEBI:83421"/>
        <dbReference type="ChEBI" id="CHEBI:456216"/>
        <dbReference type="EC" id="2.7.11.1"/>
    </reaction>
</comment>
<feature type="transmembrane region" description="Helical" evidence="9">
    <location>
        <begin position="555"/>
        <end position="573"/>
    </location>
</feature>
<feature type="domain" description="Protein kinase" evidence="10">
    <location>
        <begin position="272"/>
        <end position="541"/>
    </location>
</feature>
<dbReference type="GO" id="GO:0016301">
    <property type="term" value="F:kinase activity"/>
    <property type="evidence" value="ECO:0007669"/>
    <property type="project" value="UniProtKB-KW"/>
</dbReference>
<keyword evidence="9" id="KW-0472">Membrane</keyword>
<comment type="catalytic activity">
    <reaction evidence="7">
        <text>L-threonyl-[protein] + ATP = O-phospho-L-threonyl-[protein] + ADP + H(+)</text>
        <dbReference type="Rhea" id="RHEA:46608"/>
        <dbReference type="Rhea" id="RHEA-COMP:11060"/>
        <dbReference type="Rhea" id="RHEA-COMP:11605"/>
        <dbReference type="ChEBI" id="CHEBI:15378"/>
        <dbReference type="ChEBI" id="CHEBI:30013"/>
        <dbReference type="ChEBI" id="CHEBI:30616"/>
        <dbReference type="ChEBI" id="CHEBI:61977"/>
        <dbReference type="ChEBI" id="CHEBI:456216"/>
        <dbReference type="EC" id="2.7.11.1"/>
    </reaction>
</comment>
<dbReference type="SUPFAM" id="SSF81606">
    <property type="entry name" value="PP2C-like"/>
    <property type="match status" value="1"/>
</dbReference>
<dbReference type="Gene3D" id="3.60.40.10">
    <property type="entry name" value="PPM-type phosphatase domain"/>
    <property type="match status" value="1"/>
</dbReference>
<dbReference type="PANTHER" id="PTHR24356:SF1">
    <property type="entry name" value="SERINE_THREONINE-PROTEIN KINASE GREATWALL"/>
    <property type="match status" value="1"/>
</dbReference>
<dbReference type="Gene3D" id="3.30.200.20">
    <property type="entry name" value="Phosphorylase Kinase, domain 1"/>
    <property type="match status" value="1"/>
</dbReference>
<dbReference type="EC" id="2.7.11.1" evidence="1"/>
<dbReference type="Gene3D" id="1.10.510.10">
    <property type="entry name" value="Transferase(Phosphotransferase) domain 1"/>
    <property type="match status" value="1"/>
</dbReference>
<keyword evidence="5 11" id="KW-0418">Kinase</keyword>
<name>A0ABW8PW82_9GAMM</name>
<dbReference type="SUPFAM" id="SSF56112">
    <property type="entry name" value="Protein kinase-like (PK-like)"/>
    <property type="match status" value="1"/>
</dbReference>
<dbReference type="Pfam" id="PF00069">
    <property type="entry name" value="Pkinase"/>
    <property type="match status" value="1"/>
</dbReference>
<organism evidence="11 12">
    <name type="scientific">Marinospirillum alkalitolerans</name>
    <dbReference type="NCBI Taxonomy" id="3123374"/>
    <lineage>
        <taxon>Bacteria</taxon>
        <taxon>Pseudomonadati</taxon>
        <taxon>Pseudomonadota</taxon>
        <taxon>Gammaproteobacteria</taxon>
        <taxon>Oceanospirillales</taxon>
        <taxon>Oceanospirillaceae</taxon>
        <taxon>Marinospirillum</taxon>
    </lineage>
</organism>
<dbReference type="PANTHER" id="PTHR24356">
    <property type="entry name" value="SERINE/THREONINE-PROTEIN KINASE"/>
    <property type="match status" value="1"/>
</dbReference>
<evidence type="ECO:0000256" key="7">
    <source>
        <dbReference type="ARBA" id="ARBA00047899"/>
    </source>
</evidence>
<evidence type="ECO:0000256" key="1">
    <source>
        <dbReference type="ARBA" id="ARBA00012513"/>
    </source>
</evidence>
<evidence type="ECO:0000256" key="8">
    <source>
        <dbReference type="ARBA" id="ARBA00048679"/>
    </source>
</evidence>
<protein>
    <recommendedName>
        <fullName evidence="1">non-specific serine/threonine protein kinase</fullName>
        <ecNumber evidence="1">2.7.11.1</ecNumber>
    </recommendedName>
</protein>
<evidence type="ECO:0000256" key="9">
    <source>
        <dbReference type="SAM" id="Phobius"/>
    </source>
</evidence>
<dbReference type="Proteomes" id="UP001621714">
    <property type="component" value="Unassembled WGS sequence"/>
</dbReference>
<dbReference type="PROSITE" id="PS50011">
    <property type="entry name" value="PROTEIN_KINASE_DOM"/>
    <property type="match status" value="1"/>
</dbReference>
<dbReference type="EMBL" id="JBANFI010000003">
    <property type="protein sequence ID" value="MFK7160538.1"/>
    <property type="molecule type" value="Genomic_DNA"/>
</dbReference>
<dbReference type="InterPro" id="IPR050236">
    <property type="entry name" value="Ser_Thr_kinase_AGC"/>
</dbReference>
<evidence type="ECO:0000256" key="5">
    <source>
        <dbReference type="ARBA" id="ARBA00022777"/>
    </source>
</evidence>
<evidence type="ECO:0000313" key="11">
    <source>
        <dbReference type="EMBL" id="MFK7160538.1"/>
    </source>
</evidence>
<evidence type="ECO:0000256" key="6">
    <source>
        <dbReference type="ARBA" id="ARBA00022840"/>
    </source>
</evidence>
<dbReference type="SMART" id="SM00220">
    <property type="entry name" value="S_TKc"/>
    <property type="match status" value="1"/>
</dbReference>
<dbReference type="InterPro" id="IPR011009">
    <property type="entry name" value="Kinase-like_dom_sf"/>
</dbReference>
<keyword evidence="9" id="KW-1133">Transmembrane helix</keyword>
<keyword evidence="3" id="KW-0808">Transferase</keyword>
<evidence type="ECO:0000256" key="4">
    <source>
        <dbReference type="ARBA" id="ARBA00022741"/>
    </source>
</evidence>
<keyword evidence="9" id="KW-0812">Transmembrane</keyword>
<dbReference type="InterPro" id="IPR000719">
    <property type="entry name" value="Prot_kinase_dom"/>
</dbReference>
<accession>A0ABW8PW82</accession>
<dbReference type="RefSeq" id="WP_405338344.1">
    <property type="nucleotide sequence ID" value="NZ_JBANFI010000003.1"/>
</dbReference>
<dbReference type="InterPro" id="IPR036457">
    <property type="entry name" value="PPM-type-like_dom_sf"/>
</dbReference>
<proteinExistence type="predicted"/>
<keyword evidence="6" id="KW-0067">ATP-binding</keyword>
<evidence type="ECO:0000259" key="10">
    <source>
        <dbReference type="PROSITE" id="PS50011"/>
    </source>
</evidence>
<evidence type="ECO:0000256" key="2">
    <source>
        <dbReference type="ARBA" id="ARBA00022527"/>
    </source>
</evidence>
<keyword evidence="2" id="KW-0723">Serine/threonine-protein kinase</keyword>
<evidence type="ECO:0000256" key="3">
    <source>
        <dbReference type="ARBA" id="ARBA00022679"/>
    </source>
</evidence>
<keyword evidence="12" id="KW-1185">Reference proteome</keyword>
<sequence>MHLDELKVSYGQAYLAQDRRHARSSMAVSYPRDSQLAVKGVAGVVSDSTWRNTLAKQAGDLCVRGFIADYYATPDNWDVKTSANRVLAALNAWLFAQSRTLSHGSYISSMSIAVLRGQQGHLFHMGDTLVYRIRGAEVQQLTREHTTFLGGYRYPSRALGMDPSVDIDYLNFNLRQGDLFLFTTQAVKGTLMPSDLVQLVRQHPEDLHQTCDEILKQAIEKASRRGYSSHNFCFQLLRVDQLPQQQQEDLGSAYASLPVPDELRVGDEIDGYQVQQVLSRSLTSRLYRVFDPQTQLQRVLKAPSPQLARKKELIRHFMLQQWVVQRVGSPYIAKVVDLSRPRTQLYYLMEYIEGQSLAQWRVAYPEADIKQKIDLIEQLTKAVRALHRHDVMHQNLSPENMLVDRDGRLKLVDFAACGLMNPADMEGLPSLLTLARRVGLTPYSAPEYYLDLAPTPRADQFSIAAIAYELFSGHPPYAGQLEQLQQQVDTSRLHYLSLAQPGTEVPPWMDAALRKALQPNPELRYRRLSELIYDLKKPPAVYRASLETGEQRPVAFWKGLAGLLLLLLLLSLFY</sequence>
<reference evidence="11 12" key="1">
    <citation type="submission" date="2024-02" db="EMBL/GenBank/DDBJ databases">
        <title>Marinospirillum sp. MEB 164 isolated from Lonar lake sediment.</title>
        <authorList>
            <person name="Joshi A."/>
            <person name="Thite S."/>
        </authorList>
    </citation>
    <scope>NUCLEOTIDE SEQUENCE [LARGE SCALE GENOMIC DNA]</scope>
    <source>
        <strain evidence="11 12">MEB164</strain>
    </source>
</reference>
<evidence type="ECO:0000313" key="12">
    <source>
        <dbReference type="Proteomes" id="UP001621714"/>
    </source>
</evidence>